<keyword evidence="2" id="KW-1185">Reference proteome</keyword>
<sequence>MESSTVECSFINIFEEERKNPSSAADDDEAAPPSWGGLIEVRIRLWHQLWIKAYKFEHCISDVTTPTFVNCFSMPLTFLLPELSVSLVSEKLRSIHVVDPRVCDILSPKIAEFAVDVAKRRGPTKSFLTVAEVEVKKIDYILDQEFDRITKTIYAADLV</sequence>
<dbReference type="EMBL" id="AWWV01008826">
    <property type="protein sequence ID" value="OMO89106.1"/>
    <property type="molecule type" value="Genomic_DNA"/>
</dbReference>
<accession>A0A1R3J2V4</accession>
<dbReference type="Proteomes" id="UP000188268">
    <property type="component" value="Unassembled WGS sequence"/>
</dbReference>
<gene>
    <name evidence="1" type="ORF">CCACVL1_08019</name>
</gene>
<protein>
    <submittedName>
        <fullName evidence="1">Uncharacterized protein</fullName>
    </submittedName>
</protein>
<proteinExistence type="predicted"/>
<reference evidence="1 2" key="1">
    <citation type="submission" date="2013-09" db="EMBL/GenBank/DDBJ databases">
        <title>Corchorus capsularis genome sequencing.</title>
        <authorList>
            <person name="Alam M."/>
            <person name="Haque M.S."/>
            <person name="Islam M.S."/>
            <person name="Emdad E.M."/>
            <person name="Islam M.M."/>
            <person name="Ahmed B."/>
            <person name="Halim A."/>
            <person name="Hossen Q.M.M."/>
            <person name="Hossain M.Z."/>
            <person name="Ahmed R."/>
            <person name="Khan M.M."/>
            <person name="Islam R."/>
            <person name="Rashid M.M."/>
            <person name="Khan S.A."/>
            <person name="Rahman M.S."/>
            <person name="Alam M."/>
        </authorList>
    </citation>
    <scope>NUCLEOTIDE SEQUENCE [LARGE SCALE GENOMIC DNA]</scope>
    <source>
        <strain evidence="2">cv. CVL-1</strain>
        <tissue evidence="1">Whole seedling</tissue>
    </source>
</reference>
<comment type="caution">
    <text evidence="1">The sequence shown here is derived from an EMBL/GenBank/DDBJ whole genome shotgun (WGS) entry which is preliminary data.</text>
</comment>
<organism evidence="1 2">
    <name type="scientific">Corchorus capsularis</name>
    <name type="common">Jute</name>
    <dbReference type="NCBI Taxonomy" id="210143"/>
    <lineage>
        <taxon>Eukaryota</taxon>
        <taxon>Viridiplantae</taxon>
        <taxon>Streptophyta</taxon>
        <taxon>Embryophyta</taxon>
        <taxon>Tracheophyta</taxon>
        <taxon>Spermatophyta</taxon>
        <taxon>Magnoliopsida</taxon>
        <taxon>eudicotyledons</taxon>
        <taxon>Gunneridae</taxon>
        <taxon>Pentapetalae</taxon>
        <taxon>rosids</taxon>
        <taxon>malvids</taxon>
        <taxon>Malvales</taxon>
        <taxon>Malvaceae</taxon>
        <taxon>Grewioideae</taxon>
        <taxon>Apeibeae</taxon>
        <taxon>Corchorus</taxon>
    </lineage>
</organism>
<dbReference type="OMA" id="AVIQMRI"/>
<name>A0A1R3J2V4_COCAP</name>
<dbReference type="Gramene" id="OMO89106">
    <property type="protein sequence ID" value="OMO89106"/>
    <property type="gene ID" value="CCACVL1_08019"/>
</dbReference>
<evidence type="ECO:0000313" key="1">
    <source>
        <dbReference type="EMBL" id="OMO89106.1"/>
    </source>
</evidence>
<dbReference type="OrthoDB" id="976280at2759"/>
<evidence type="ECO:0000313" key="2">
    <source>
        <dbReference type="Proteomes" id="UP000188268"/>
    </source>
</evidence>
<dbReference type="AlphaFoldDB" id="A0A1R3J2V4"/>